<dbReference type="Pfam" id="PF07944">
    <property type="entry name" value="Beta-AFase-like_GH127_cat"/>
    <property type="match status" value="1"/>
</dbReference>
<dbReference type="InterPro" id="IPR013320">
    <property type="entry name" value="ConA-like_dom_sf"/>
</dbReference>
<dbReference type="SUPFAM" id="SSF49899">
    <property type="entry name" value="Concanavalin A-like lectins/glucanases"/>
    <property type="match status" value="1"/>
</dbReference>
<feature type="chain" id="PRO_5046983861" evidence="3">
    <location>
        <begin position="22"/>
        <end position="845"/>
    </location>
</feature>
<sequence length="845" mass="92582">MARRPLDRRQFLKVTAAAASAASLVAGGGNTAAARVTATSGNVADGVAGRTASFPLSAVRLDAGPFADNQARNTSYLHFVDADRLLHTFRRNVGLPSSAKPCGGWEHPDMELRGHSTGHLLSGLAITYANTGDQDALAKGRYLVSQLAACQERSAAAGFHPGYLSAFPESFFDRLETGTAVWAPYYTIHKIMAGLLDQYSLTGNDQALHVVTRMADWIDWRTARLDDATMQDVMAVEFGGINEALVNVYAVTGAEKHLLAAQRFYDREIFDPLAAGVDDLVGRHANTQIAKVIGALRIWEHTGDRKYRDIARNFWDIVVHHHTYIIGGNSEGEYFHEPDVIAGNLSNFMCENCNSYNMLKLTRLLHFAEPRRTDLLDYYERTLFNQMLGEQDPDSAHGFNIYYTGLCTGAIKQQPSFMGDDPDVYSTDYDNFSCDHGTGMETQAKFADTIYSRGGDDLFVNLFIPSEVSWPERNLVLRQENSFPDEASSRLVMTSAGGPLTLRVRVPSWVDGPPRVLLNGEKIRHTARPGSWLTLRRQWRPGDTVDLSLPMSVKLNPTPDDPDLQAVTFGPTVLSGDYGGQAMMPTPRLDTTSVRRTIAKPMTFTAKADGQDVTLMPISRMHHRHHTAYWRTGAPPPPPPPFAAWYRFDETRGTTATDSSGHRKNARLVGGTSWTIGRIGAAVQLNGEDGHVQLPGVLSGATEYSVATWVRLDALPAWAPIFCFGVGTTAHMFLNANSSENTMCYTISARGYDGGQRIDAAVLPIGSWHHVAVTHGDGIGVLYVDGAEVGRNTAMPVQPRWFGSEIKQSYLGRSAFETYLPGALDDFRIYGRVLSPSEVGSLAAG</sequence>
<dbReference type="SUPFAM" id="SSF48208">
    <property type="entry name" value="Six-hairpin glycosidases"/>
    <property type="match status" value="1"/>
</dbReference>
<dbReference type="Proteomes" id="UP001271792">
    <property type="component" value="Unassembled WGS sequence"/>
</dbReference>
<dbReference type="InterPro" id="IPR049046">
    <property type="entry name" value="Beta-AFase-like_GH127_middle"/>
</dbReference>
<keyword evidence="1 3" id="KW-0732">Signal</keyword>
<dbReference type="GO" id="GO:0016787">
    <property type="term" value="F:hydrolase activity"/>
    <property type="evidence" value="ECO:0007669"/>
    <property type="project" value="UniProtKB-KW"/>
</dbReference>
<feature type="domain" description="LamG-like jellyroll fold" evidence="4">
    <location>
        <begin position="702"/>
        <end position="837"/>
    </location>
</feature>
<dbReference type="InterPro" id="IPR006558">
    <property type="entry name" value="LamG-like"/>
</dbReference>
<comment type="caution">
    <text evidence="5">The sequence shown here is derived from an EMBL/GenBank/DDBJ whole genome shotgun (WGS) entry which is preliminary data.</text>
</comment>
<evidence type="ECO:0000313" key="5">
    <source>
        <dbReference type="EMBL" id="MDX8055667.1"/>
    </source>
</evidence>
<proteinExistence type="predicted"/>
<dbReference type="Pfam" id="PF20736">
    <property type="entry name" value="Glyco_hydro127M"/>
    <property type="match status" value="1"/>
</dbReference>
<dbReference type="PANTHER" id="PTHR31151">
    <property type="entry name" value="PROLINE-TRNA LIGASE (DUF1680)"/>
    <property type="match status" value="1"/>
</dbReference>
<keyword evidence="6" id="KW-1185">Reference proteome</keyword>
<accession>A0ABU4U5D3</accession>
<dbReference type="RefSeq" id="WP_319989391.1">
    <property type="nucleotide sequence ID" value="NZ_JAXAVV010000031.1"/>
</dbReference>
<organism evidence="5 6">
    <name type="scientific">Lentzea kristufekii</name>
    <dbReference type="NCBI Taxonomy" id="3095430"/>
    <lineage>
        <taxon>Bacteria</taxon>
        <taxon>Bacillati</taxon>
        <taxon>Actinomycetota</taxon>
        <taxon>Actinomycetes</taxon>
        <taxon>Pseudonocardiales</taxon>
        <taxon>Pseudonocardiaceae</taxon>
        <taxon>Lentzea</taxon>
    </lineage>
</organism>
<name>A0ABU4U5D3_9PSEU</name>
<evidence type="ECO:0000313" key="6">
    <source>
        <dbReference type="Proteomes" id="UP001271792"/>
    </source>
</evidence>
<gene>
    <name evidence="5" type="ORF">SK571_40360</name>
</gene>
<keyword evidence="2" id="KW-1015">Disulfide bond</keyword>
<feature type="signal peptide" evidence="3">
    <location>
        <begin position="1"/>
        <end position="21"/>
    </location>
</feature>
<dbReference type="PROSITE" id="PS51318">
    <property type="entry name" value="TAT"/>
    <property type="match status" value="1"/>
</dbReference>
<evidence type="ECO:0000259" key="4">
    <source>
        <dbReference type="SMART" id="SM00560"/>
    </source>
</evidence>
<reference evidence="5 6" key="2">
    <citation type="submission" date="2023-11" db="EMBL/GenBank/DDBJ databases">
        <authorList>
            <person name="Lara A.C."/>
            <person name="Chronakova A."/>
        </authorList>
    </citation>
    <scope>NUCLEOTIDE SEQUENCE [LARGE SCALE GENOMIC DNA]</scope>
    <source>
        <strain evidence="5 6">BCCO 10_0798</strain>
    </source>
</reference>
<protein>
    <submittedName>
        <fullName evidence="5">Glycoside hydrolase family 127 protein</fullName>
    </submittedName>
</protein>
<evidence type="ECO:0000256" key="3">
    <source>
        <dbReference type="SAM" id="SignalP"/>
    </source>
</evidence>
<keyword evidence="5" id="KW-0378">Hydrolase</keyword>
<dbReference type="SMART" id="SM00560">
    <property type="entry name" value="LamGL"/>
    <property type="match status" value="1"/>
</dbReference>
<dbReference type="PANTHER" id="PTHR31151:SF0">
    <property type="entry name" value="PROLINE-TRNA LIGASE (DUF1680)"/>
    <property type="match status" value="1"/>
</dbReference>
<dbReference type="Gene3D" id="2.60.120.200">
    <property type="match status" value="1"/>
</dbReference>
<dbReference type="EMBL" id="JAXAVV010000031">
    <property type="protein sequence ID" value="MDX8055667.1"/>
    <property type="molecule type" value="Genomic_DNA"/>
</dbReference>
<dbReference type="InterPro" id="IPR012878">
    <property type="entry name" value="Beta-AFase-like_GH127_cat"/>
</dbReference>
<dbReference type="InterPro" id="IPR006311">
    <property type="entry name" value="TAT_signal"/>
</dbReference>
<evidence type="ECO:0000256" key="2">
    <source>
        <dbReference type="ARBA" id="ARBA00023157"/>
    </source>
</evidence>
<dbReference type="Pfam" id="PF13385">
    <property type="entry name" value="Laminin_G_3"/>
    <property type="match status" value="1"/>
</dbReference>
<evidence type="ECO:0000256" key="1">
    <source>
        <dbReference type="ARBA" id="ARBA00022729"/>
    </source>
</evidence>
<dbReference type="InterPro" id="IPR008928">
    <property type="entry name" value="6-hairpin_glycosidase_sf"/>
</dbReference>
<reference evidence="5 6" key="1">
    <citation type="submission" date="2023-11" db="EMBL/GenBank/DDBJ databases">
        <title>Lentzea sokolovensis, sp. nov., Lentzea kristufkii, sp. nov., and Lentzea miocenensis, sp. nov., rare actinobacteria from Sokolov Coal Basin, Miocene lacustrine sediment, Czech Republic.</title>
        <authorList>
            <person name="Lara A."/>
            <person name="Kotroba L."/>
            <person name="Nouioui I."/>
            <person name="Neumann-Schaal M."/>
            <person name="Mast Y."/>
            <person name="Chronakova A."/>
        </authorList>
    </citation>
    <scope>NUCLEOTIDE SEQUENCE [LARGE SCALE GENOMIC DNA]</scope>
    <source>
        <strain evidence="5 6">BCCO 10_0798</strain>
    </source>
</reference>